<feature type="transmembrane region" description="Helical" evidence="7">
    <location>
        <begin position="69"/>
        <end position="91"/>
    </location>
</feature>
<dbReference type="Pfam" id="PF01435">
    <property type="entry name" value="Peptidase_M48"/>
    <property type="match status" value="1"/>
</dbReference>
<dbReference type="PANTHER" id="PTHR34978">
    <property type="entry name" value="POSSIBLE SENSOR-TRANSDUCER PROTEIN BLAR"/>
    <property type="match status" value="1"/>
</dbReference>
<keyword evidence="7" id="KW-1133">Transmembrane helix</keyword>
<keyword evidence="7" id="KW-0812">Transmembrane</keyword>
<accession>A0A4Q2SEX4</accession>
<keyword evidence="10" id="KW-1185">Reference proteome</keyword>
<proteinExistence type="inferred from homology"/>
<dbReference type="CDD" id="cd07326">
    <property type="entry name" value="M56_BlaR1_MecR1_like"/>
    <property type="match status" value="1"/>
</dbReference>
<dbReference type="GO" id="GO:0006508">
    <property type="term" value="P:proteolysis"/>
    <property type="evidence" value="ECO:0007669"/>
    <property type="project" value="UniProtKB-KW"/>
</dbReference>
<evidence type="ECO:0000256" key="7">
    <source>
        <dbReference type="SAM" id="Phobius"/>
    </source>
</evidence>
<reference evidence="9 10" key="1">
    <citation type="submission" date="2019-01" db="EMBL/GenBank/DDBJ databases">
        <title>Novel species of Nocardioides.</title>
        <authorList>
            <person name="Liu Q."/>
            <person name="Xin Y.-H."/>
        </authorList>
    </citation>
    <scope>NUCLEOTIDE SEQUENCE [LARGE SCALE GENOMIC DNA]</scope>
    <source>
        <strain evidence="9 10">CGMCC 4.6875</strain>
    </source>
</reference>
<evidence type="ECO:0000256" key="5">
    <source>
        <dbReference type="ARBA" id="ARBA00023049"/>
    </source>
</evidence>
<protein>
    <submittedName>
        <fullName evidence="9">M56 family peptidase</fullName>
    </submittedName>
</protein>
<keyword evidence="2" id="KW-0479">Metal-binding</keyword>
<feature type="domain" description="Peptidase M48" evidence="8">
    <location>
        <begin position="124"/>
        <end position="190"/>
    </location>
</feature>
<feature type="transmembrane region" description="Helical" evidence="7">
    <location>
        <begin position="37"/>
        <end position="57"/>
    </location>
</feature>
<evidence type="ECO:0000256" key="4">
    <source>
        <dbReference type="ARBA" id="ARBA00022833"/>
    </source>
</evidence>
<evidence type="ECO:0000256" key="1">
    <source>
        <dbReference type="ARBA" id="ARBA00022670"/>
    </source>
</evidence>
<evidence type="ECO:0000313" key="9">
    <source>
        <dbReference type="EMBL" id="RYC03632.1"/>
    </source>
</evidence>
<gene>
    <name evidence="9" type="ORF">EUA07_04065</name>
</gene>
<organism evidence="9 10">
    <name type="scientific">Nocardioides ganghwensis</name>
    <dbReference type="NCBI Taxonomy" id="252230"/>
    <lineage>
        <taxon>Bacteria</taxon>
        <taxon>Bacillati</taxon>
        <taxon>Actinomycetota</taxon>
        <taxon>Actinomycetes</taxon>
        <taxon>Propionibacteriales</taxon>
        <taxon>Nocardioidaceae</taxon>
        <taxon>Nocardioides</taxon>
    </lineage>
</organism>
<feature type="transmembrane region" description="Helical" evidence="7">
    <location>
        <begin position="261"/>
        <end position="285"/>
    </location>
</feature>
<evidence type="ECO:0000256" key="6">
    <source>
        <dbReference type="RuleBase" id="RU003983"/>
    </source>
</evidence>
<keyword evidence="3 6" id="KW-0378">Hydrolase</keyword>
<dbReference type="InterPro" id="IPR052173">
    <property type="entry name" value="Beta-lactam_resp_regulator"/>
</dbReference>
<keyword evidence="1 6" id="KW-0645">Protease</keyword>
<dbReference type="GO" id="GO:0046872">
    <property type="term" value="F:metal ion binding"/>
    <property type="evidence" value="ECO:0007669"/>
    <property type="project" value="UniProtKB-KW"/>
</dbReference>
<dbReference type="InterPro" id="IPR001915">
    <property type="entry name" value="Peptidase_M48"/>
</dbReference>
<feature type="transmembrane region" description="Helical" evidence="7">
    <location>
        <begin position="6"/>
        <end position="25"/>
    </location>
</feature>
<dbReference type="AlphaFoldDB" id="A0A4Q2SEX4"/>
<keyword evidence="4 6" id="KW-0862">Zinc</keyword>
<evidence type="ECO:0000259" key="8">
    <source>
        <dbReference type="Pfam" id="PF01435"/>
    </source>
</evidence>
<comment type="cofactor">
    <cofactor evidence="6">
        <name>Zn(2+)</name>
        <dbReference type="ChEBI" id="CHEBI:29105"/>
    </cofactor>
    <text evidence="6">Binds 1 zinc ion per subunit.</text>
</comment>
<sequence length="288" mass="30169">MATTLVLGALAVVLAGPFPWGLSRWRGLRRTPAAAMLLWQSTALAAVLAALGAGLSLATERLWEPPVTAVDVVVAGLAGAVTLVVLARLAVSGHRTGTALRRMRRVHRERVDLVAEVDRGVSVLEHELPVAYCVPGMTGARIVVSRSTLTTLAPAELGAVLEHERSHLRARHDLVLEAFAVLHRAFPRWVASAAARREVEVLVEVLADRAACRAGDRRALASALLALAGSPAPAGSLGSSGSSLAARVEVLRDTRPRPVQAAGVALLAAAILALPTLLVVLPWLAGLR</sequence>
<dbReference type="EMBL" id="SDWU01000004">
    <property type="protein sequence ID" value="RYC03632.1"/>
    <property type="molecule type" value="Genomic_DNA"/>
</dbReference>
<evidence type="ECO:0000313" key="10">
    <source>
        <dbReference type="Proteomes" id="UP000293291"/>
    </source>
</evidence>
<dbReference type="OrthoDB" id="9785340at2"/>
<comment type="caution">
    <text evidence="9">The sequence shown here is derived from an EMBL/GenBank/DDBJ whole genome shotgun (WGS) entry which is preliminary data.</text>
</comment>
<comment type="similarity">
    <text evidence="6">Belongs to the peptidase M48 family.</text>
</comment>
<dbReference type="GO" id="GO:0004222">
    <property type="term" value="F:metalloendopeptidase activity"/>
    <property type="evidence" value="ECO:0007669"/>
    <property type="project" value="InterPro"/>
</dbReference>
<evidence type="ECO:0000256" key="3">
    <source>
        <dbReference type="ARBA" id="ARBA00022801"/>
    </source>
</evidence>
<name>A0A4Q2SEX4_9ACTN</name>
<dbReference type="PANTHER" id="PTHR34978:SF3">
    <property type="entry name" value="SLR0241 PROTEIN"/>
    <property type="match status" value="1"/>
</dbReference>
<dbReference type="Proteomes" id="UP000293291">
    <property type="component" value="Unassembled WGS sequence"/>
</dbReference>
<keyword evidence="7" id="KW-0472">Membrane</keyword>
<evidence type="ECO:0000256" key="2">
    <source>
        <dbReference type="ARBA" id="ARBA00022723"/>
    </source>
</evidence>
<keyword evidence="5 6" id="KW-0482">Metalloprotease</keyword>
<dbReference type="Gene3D" id="3.30.2010.10">
    <property type="entry name" value="Metalloproteases ('zincins'), catalytic domain"/>
    <property type="match status" value="1"/>
</dbReference>
<dbReference type="RefSeq" id="WP_129453730.1">
    <property type="nucleotide sequence ID" value="NZ_JACXYX010000004.1"/>
</dbReference>